<organism evidence="3 4">
    <name type="scientific">Phaeocystidibacter marisrubri</name>
    <dbReference type="NCBI Taxonomy" id="1577780"/>
    <lineage>
        <taxon>Bacteria</taxon>
        <taxon>Pseudomonadati</taxon>
        <taxon>Bacteroidota</taxon>
        <taxon>Flavobacteriia</taxon>
        <taxon>Flavobacteriales</taxon>
        <taxon>Phaeocystidibacteraceae</taxon>
        <taxon>Phaeocystidibacter</taxon>
    </lineage>
</organism>
<protein>
    <submittedName>
        <fullName evidence="3">Uncharacterized protein</fullName>
    </submittedName>
</protein>
<feature type="compositionally biased region" description="Polar residues" evidence="1">
    <location>
        <begin position="204"/>
        <end position="229"/>
    </location>
</feature>
<feature type="compositionally biased region" description="Polar residues" evidence="1">
    <location>
        <begin position="129"/>
        <end position="160"/>
    </location>
</feature>
<keyword evidence="4" id="KW-1185">Reference proteome</keyword>
<evidence type="ECO:0000256" key="1">
    <source>
        <dbReference type="SAM" id="MobiDB-lite"/>
    </source>
</evidence>
<dbReference type="AlphaFoldDB" id="A0A6L3ZKJ4"/>
<feature type="compositionally biased region" description="Polar residues" evidence="1">
    <location>
        <begin position="168"/>
        <end position="178"/>
    </location>
</feature>
<feature type="compositionally biased region" description="Low complexity" evidence="1">
    <location>
        <begin position="276"/>
        <end position="286"/>
    </location>
</feature>
<keyword evidence="2" id="KW-1133">Transmembrane helix</keyword>
<dbReference type="Proteomes" id="UP000484164">
    <property type="component" value="Unassembled WGS sequence"/>
</dbReference>
<keyword evidence="2" id="KW-0472">Membrane</keyword>
<accession>A0A6L3ZKJ4</accession>
<evidence type="ECO:0000313" key="4">
    <source>
        <dbReference type="Proteomes" id="UP000484164"/>
    </source>
</evidence>
<evidence type="ECO:0000256" key="2">
    <source>
        <dbReference type="SAM" id="Phobius"/>
    </source>
</evidence>
<proteinExistence type="predicted"/>
<sequence length="550" mass="59573">MKSGFTNWLKAKLDSFEDTPTPSDWAAMEQMINSQPSLVAKPWYRSLGGVSGIVLSTAVVIGSIFWFTSENAESTQLDAQTAPAIVNTPSGSTSNLSPATISNTSLENNSSTESSPSVSPSSEVTSPLGTNRSIGADASSENTMARVGQNENQDVYTRRNSALEAGESSRTLAQQPSSEEGGAVPTTSDERSNIASADPYEIASTESTLANSSDEKTGSTAVNSESTFGENMEVRGEGESITTPSRPSSSSNDASSSEANAASVAEEMNDNGGGNTTATAEEAGANHPSNAETEEKPSSAVIRNSSNQPSPWSITAYGTFAATSTPPTTAEGNVFYEVTSPVGFGLEADYRIYGWKFSSGLSYLTESQKTTHYEYTEQEILSSLSWFEWDTTYTQVVDSTWQITGINTGRWVYDTTMTYTTDSILKEKGDTVLVRTETADMKQMNGYRISVPLMVGMEWEYGKWSTSIQAGPILTFSSTQWYQGEVYRSTHNSIGVDLAARMELGYSITPHWQGIFRLGYRTNAMPYSDYRKAAWTRNSVPLSLGVRYRF</sequence>
<gene>
    <name evidence="3" type="ORF">F8C82_07140</name>
</gene>
<feature type="transmembrane region" description="Helical" evidence="2">
    <location>
        <begin position="47"/>
        <end position="67"/>
    </location>
</feature>
<keyword evidence="2" id="KW-0812">Transmembrane</keyword>
<reference evidence="3 4" key="1">
    <citation type="submission" date="2019-10" db="EMBL/GenBank/DDBJ databases">
        <title>Genome sequence of Phaeocystidibacter marisrubri JCM30614 (type strain).</title>
        <authorList>
            <person name="Bowman J.P."/>
        </authorList>
    </citation>
    <scope>NUCLEOTIDE SEQUENCE [LARGE SCALE GENOMIC DNA]</scope>
    <source>
        <strain evidence="3 4">JCM 30614</strain>
    </source>
</reference>
<feature type="region of interest" description="Disordered" evidence="1">
    <location>
        <begin position="88"/>
        <end position="308"/>
    </location>
</feature>
<feature type="compositionally biased region" description="Low complexity" evidence="1">
    <location>
        <begin position="248"/>
        <end position="266"/>
    </location>
</feature>
<dbReference type="EMBL" id="WBVQ01000001">
    <property type="protein sequence ID" value="KAB2818169.1"/>
    <property type="molecule type" value="Genomic_DNA"/>
</dbReference>
<feature type="compositionally biased region" description="Low complexity" evidence="1">
    <location>
        <begin position="102"/>
        <end position="128"/>
    </location>
</feature>
<feature type="compositionally biased region" description="Polar residues" evidence="1">
    <location>
        <begin position="88"/>
        <end position="101"/>
    </location>
</feature>
<dbReference type="RefSeq" id="WP_151692857.1">
    <property type="nucleotide sequence ID" value="NZ_BMGX01000002.1"/>
</dbReference>
<evidence type="ECO:0000313" key="3">
    <source>
        <dbReference type="EMBL" id="KAB2818169.1"/>
    </source>
</evidence>
<dbReference type="OrthoDB" id="9901113at2"/>
<comment type="caution">
    <text evidence="3">The sequence shown here is derived from an EMBL/GenBank/DDBJ whole genome shotgun (WGS) entry which is preliminary data.</text>
</comment>
<name>A0A6L3ZKJ4_9FLAO</name>